<organism evidence="2">
    <name type="scientific">uncultured bacterium</name>
    <name type="common">gcode 4</name>
    <dbReference type="NCBI Taxonomy" id="1234023"/>
    <lineage>
        <taxon>Bacteria</taxon>
        <taxon>environmental samples</taxon>
    </lineage>
</organism>
<gene>
    <name evidence="2" type="ORF">ACD_4C00053G0001</name>
</gene>
<name>K2GUT0_9BACT</name>
<protein>
    <submittedName>
        <fullName evidence="2">Uncharacterized protein</fullName>
    </submittedName>
</protein>
<comment type="caution">
    <text evidence="2">The sequence shown here is derived from an EMBL/GenBank/DDBJ whole genome shotgun (WGS) entry which is preliminary data.</text>
</comment>
<feature type="transmembrane region" description="Helical" evidence="1">
    <location>
        <begin position="26"/>
        <end position="54"/>
    </location>
</feature>
<evidence type="ECO:0000313" key="2">
    <source>
        <dbReference type="EMBL" id="EKE27080.1"/>
    </source>
</evidence>
<reference evidence="2" key="1">
    <citation type="journal article" date="2012" name="Science">
        <title>Fermentation, hydrogen, and sulfur metabolism in multiple uncultivated bacterial phyla.</title>
        <authorList>
            <person name="Wrighton K.C."/>
            <person name="Thomas B.C."/>
            <person name="Sharon I."/>
            <person name="Miller C.S."/>
            <person name="Castelle C.J."/>
            <person name="VerBerkmoes N.C."/>
            <person name="Wilkins M.J."/>
            <person name="Hettich R.L."/>
            <person name="Lipton M.S."/>
            <person name="Williams K.H."/>
            <person name="Long P.E."/>
            <person name="Banfield J.F."/>
        </authorList>
    </citation>
    <scope>NUCLEOTIDE SEQUENCE [LARGE SCALE GENOMIC DNA]</scope>
</reference>
<keyword evidence="1" id="KW-0812">Transmembrane</keyword>
<keyword evidence="1" id="KW-0472">Membrane</keyword>
<proteinExistence type="predicted"/>
<feature type="non-terminal residue" evidence="2">
    <location>
        <position position="170"/>
    </location>
</feature>
<dbReference type="AlphaFoldDB" id="K2GUT0"/>
<keyword evidence="1" id="KW-1133">Transmembrane helix</keyword>
<dbReference type="EMBL" id="AMFJ01000569">
    <property type="protein sequence ID" value="EKE27080.1"/>
    <property type="molecule type" value="Genomic_DNA"/>
</dbReference>
<evidence type="ECO:0000256" key="1">
    <source>
        <dbReference type="SAM" id="Phobius"/>
    </source>
</evidence>
<sequence length="170" mass="20255">MKKLSLELYKQVVSVNTKQKMSKSDLLYIIYLKLIYSTALALTIRAIICVPIWALKTHTLKRTIHYFEGYQDAHEIYYLKRSQMPWISIITRYDNFEILAMETNISSLKTVVTYQVSHKLYSETKNWYSVDFEGYNDEILTFYFHDDLVEVSNLSKFKYFGSRDTVYYLV</sequence>
<accession>K2GUT0</accession>